<organism evidence="1 2">
    <name type="scientific">Brachybacterium sacelli</name>
    <dbReference type="NCBI Taxonomy" id="173364"/>
    <lineage>
        <taxon>Bacteria</taxon>
        <taxon>Bacillati</taxon>
        <taxon>Actinomycetota</taxon>
        <taxon>Actinomycetes</taxon>
        <taxon>Micrococcales</taxon>
        <taxon>Dermabacteraceae</taxon>
        <taxon>Brachybacterium</taxon>
    </lineage>
</organism>
<accession>A0ABS4WZ77</accession>
<evidence type="ECO:0000313" key="1">
    <source>
        <dbReference type="EMBL" id="MBP2381401.1"/>
    </source>
</evidence>
<dbReference type="Proteomes" id="UP001519290">
    <property type="component" value="Unassembled WGS sequence"/>
</dbReference>
<protein>
    <submittedName>
        <fullName evidence="1">Uncharacterized protein</fullName>
    </submittedName>
</protein>
<sequence>MTITLLVILVMAAACLLAVPLLPRREVMLEE</sequence>
<proteinExistence type="predicted"/>
<dbReference type="EMBL" id="JAGIOD010000001">
    <property type="protein sequence ID" value="MBP2381401.1"/>
    <property type="molecule type" value="Genomic_DNA"/>
</dbReference>
<name>A0ABS4WZ77_9MICO</name>
<keyword evidence="2" id="KW-1185">Reference proteome</keyword>
<comment type="caution">
    <text evidence="1">The sequence shown here is derived from an EMBL/GenBank/DDBJ whole genome shotgun (WGS) entry which is preliminary data.</text>
</comment>
<gene>
    <name evidence="1" type="ORF">JOF43_001358</name>
</gene>
<evidence type="ECO:0000313" key="2">
    <source>
        <dbReference type="Proteomes" id="UP001519290"/>
    </source>
</evidence>
<reference evidence="1 2" key="1">
    <citation type="submission" date="2021-03" db="EMBL/GenBank/DDBJ databases">
        <title>Sequencing the genomes of 1000 actinobacteria strains.</title>
        <authorList>
            <person name="Klenk H.-P."/>
        </authorList>
    </citation>
    <scope>NUCLEOTIDE SEQUENCE [LARGE SCALE GENOMIC DNA]</scope>
    <source>
        <strain evidence="1 2">DSM 14566</strain>
    </source>
</reference>